<feature type="compositionally biased region" description="Low complexity" evidence="1">
    <location>
        <begin position="225"/>
        <end position="265"/>
    </location>
</feature>
<gene>
    <name evidence="2" type="ORF">SCAR479_05108</name>
</gene>
<protein>
    <submittedName>
        <fullName evidence="2">Uncharacterized protein</fullName>
    </submittedName>
</protein>
<proteinExistence type="predicted"/>
<comment type="caution">
    <text evidence="2">The sequence shown here is derived from an EMBL/GenBank/DDBJ whole genome shotgun (WGS) entry which is preliminary data.</text>
</comment>
<evidence type="ECO:0000313" key="2">
    <source>
        <dbReference type="EMBL" id="KAK9778138.1"/>
    </source>
</evidence>
<evidence type="ECO:0000313" key="3">
    <source>
        <dbReference type="Proteomes" id="UP001465668"/>
    </source>
</evidence>
<feature type="region of interest" description="Disordered" evidence="1">
    <location>
        <begin position="220"/>
        <end position="273"/>
    </location>
</feature>
<dbReference type="Proteomes" id="UP001465668">
    <property type="component" value="Unassembled WGS sequence"/>
</dbReference>
<feature type="region of interest" description="Disordered" evidence="1">
    <location>
        <begin position="1"/>
        <end position="24"/>
    </location>
</feature>
<dbReference type="EMBL" id="JARVKM010000017">
    <property type="protein sequence ID" value="KAK9778138.1"/>
    <property type="molecule type" value="Genomic_DNA"/>
</dbReference>
<feature type="region of interest" description="Disordered" evidence="1">
    <location>
        <begin position="107"/>
        <end position="198"/>
    </location>
</feature>
<reference evidence="2 3" key="1">
    <citation type="submission" date="2024-02" db="EMBL/GenBank/DDBJ databases">
        <title>First draft genome assembly of two strains of Seiridium cardinale.</title>
        <authorList>
            <person name="Emiliani G."/>
            <person name="Scali E."/>
        </authorList>
    </citation>
    <scope>NUCLEOTIDE SEQUENCE [LARGE SCALE GENOMIC DNA]</scope>
    <source>
        <strain evidence="2 3">BM-138-000479</strain>
    </source>
</reference>
<keyword evidence="3" id="KW-1185">Reference proteome</keyword>
<organism evidence="2 3">
    <name type="scientific">Seiridium cardinale</name>
    <dbReference type="NCBI Taxonomy" id="138064"/>
    <lineage>
        <taxon>Eukaryota</taxon>
        <taxon>Fungi</taxon>
        <taxon>Dikarya</taxon>
        <taxon>Ascomycota</taxon>
        <taxon>Pezizomycotina</taxon>
        <taxon>Sordariomycetes</taxon>
        <taxon>Xylariomycetidae</taxon>
        <taxon>Amphisphaeriales</taxon>
        <taxon>Sporocadaceae</taxon>
        <taxon>Seiridium</taxon>
    </lineage>
</organism>
<name>A0ABR2XWF7_9PEZI</name>
<evidence type="ECO:0000256" key="1">
    <source>
        <dbReference type="SAM" id="MobiDB-lite"/>
    </source>
</evidence>
<accession>A0ABR2XWF7</accession>
<sequence>MDSHKPSAIMTDTTPSHRKQHKPSASLGSLYEVLADLDETQLHYLIQEMNHTGHQNVPVSQAVSAFESHNPTDSLNTVRASMLPPAHGVQRQLSKSQRGKLRLHTAFQRAPSLRQRQRPEIQGAAQTVQAVGPETPKRQPTQAPARSPSPAPVIHPESPEPLTRPKRQEKLVNPGTSQLVAGGRRKSPAYRLIPRPDFSLPAGVTVMDLLQLLETEYLSSDSQDPASPTSLSSPSSAHLSPSSPHFSPSPLLLSPTTPIPLSRTPDSTGPRSLRRHASRLDMALDAERSASGAEEIGLGMLEPRPSRTVSLGAPAGSASIGTIESFDRGSKVETPPPAPPVLEGIFDVLENQ</sequence>
<feature type="region of interest" description="Disordered" evidence="1">
    <location>
        <begin position="286"/>
        <end position="343"/>
    </location>
</feature>